<dbReference type="AlphaFoldDB" id="A0AAW1L4R9"/>
<dbReference type="InterPro" id="IPR036397">
    <property type="entry name" value="RNaseH_sf"/>
</dbReference>
<dbReference type="GO" id="GO:0003676">
    <property type="term" value="F:nucleic acid binding"/>
    <property type="evidence" value="ECO:0007669"/>
    <property type="project" value="InterPro"/>
</dbReference>
<evidence type="ECO:0000313" key="1">
    <source>
        <dbReference type="EMBL" id="KAK9728969.1"/>
    </source>
</evidence>
<evidence type="ECO:0008006" key="3">
    <source>
        <dbReference type="Google" id="ProtNLM"/>
    </source>
</evidence>
<gene>
    <name evidence="1" type="ORF">QE152_g16952</name>
</gene>
<keyword evidence="2" id="KW-1185">Reference proteome</keyword>
<accession>A0AAW1L4R9</accession>
<dbReference type="Proteomes" id="UP001458880">
    <property type="component" value="Unassembled WGS sequence"/>
</dbReference>
<comment type="caution">
    <text evidence="1">The sequence shown here is derived from an EMBL/GenBank/DDBJ whole genome shotgun (WGS) entry which is preliminary data.</text>
</comment>
<dbReference type="EMBL" id="JASPKY010000165">
    <property type="protein sequence ID" value="KAK9728969.1"/>
    <property type="molecule type" value="Genomic_DNA"/>
</dbReference>
<name>A0AAW1L4R9_POPJA</name>
<evidence type="ECO:0000313" key="2">
    <source>
        <dbReference type="Proteomes" id="UP001458880"/>
    </source>
</evidence>
<organism evidence="1 2">
    <name type="scientific">Popillia japonica</name>
    <name type="common">Japanese beetle</name>
    <dbReference type="NCBI Taxonomy" id="7064"/>
    <lineage>
        <taxon>Eukaryota</taxon>
        <taxon>Metazoa</taxon>
        <taxon>Ecdysozoa</taxon>
        <taxon>Arthropoda</taxon>
        <taxon>Hexapoda</taxon>
        <taxon>Insecta</taxon>
        <taxon>Pterygota</taxon>
        <taxon>Neoptera</taxon>
        <taxon>Endopterygota</taxon>
        <taxon>Coleoptera</taxon>
        <taxon>Polyphaga</taxon>
        <taxon>Scarabaeiformia</taxon>
        <taxon>Scarabaeidae</taxon>
        <taxon>Rutelinae</taxon>
        <taxon>Popillia</taxon>
    </lineage>
</organism>
<dbReference type="Gene3D" id="3.30.420.10">
    <property type="entry name" value="Ribonuclease H-like superfamily/Ribonuclease H"/>
    <property type="match status" value="1"/>
</dbReference>
<proteinExistence type="predicted"/>
<sequence length="83" mass="9762">MNRFAWPACSSDMNPIEHVWDEMGKRLRRHVSAPRNSEELRDILVQEWDNLPQNVIQNLIQSMPRHLQAVFTARGENTCYESP</sequence>
<reference evidence="1 2" key="1">
    <citation type="journal article" date="2024" name="BMC Genomics">
        <title>De novo assembly and annotation of Popillia japonica's genome with initial clues to its potential as an invasive pest.</title>
        <authorList>
            <person name="Cucini C."/>
            <person name="Boschi S."/>
            <person name="Funari R."/>
            <person name="Cardaioli E."/>
            <person name="Iannotti N."/>
            <person name="Marturano G."/>
            <person name="Paoli F."/>
            <person name="Bruttini M."/>
            <person name="Carapelli A."/>
            <person name="Frati F."/>
            <person name="Nardi F."/>
        </authorList>
    </citation>
    <scope>NUCLEOTIDE SEQUENCE [LARGE SCALE GENOMIC DNA]</scope>
    <source>
        <strain evidence="1">DMR45628</strain>
    </source>
</reference>
<protein>
    <recommendedName>
        <fullName evidence="3">Transposase</fullName>
    </recommendedName>
</protein>